<proteinExistence type="predicted"/>
<name>A0A1H8AWS4_9BACL</name>
<gene>
    <name evidence="1" type="ORF">SAMN05444955_101357</name>
</gene>
<accession>A0A1H8AWS4</accession>
<reference evidence="1 2" key="1">
    <citation type="submission" date="2016-10" db="EMBL/GenBank/DDBJ databases">
        <authorList>
            <person name="de Groot N.N."/>
        </authorList>
    </citation>
    <scope>NUCLEOTIDE SEQUENCE [LARGE SCALE GENOMIC DNA]</scope>
    <source>
        <strain evidence="1 2">DSM 46701</strain>
    </source>
</reference>
<evidence type="ECO:0000313" key="1">
    <source>
        <dbReference type="EMBL" id="SEM74289.1"/>
    </source>
</evidence>
<dbReference type="Proteomes" id="UP000199695">
    <property type="component" value="Unassembled WGS sequence"/>
</dbReference>
<protein>
    <submittedName>
        <fullName evidence="1">Uncharacterized protein</fullName>
    </submittedName>
</protein>
<dbReference type="AlphaFoldDB" id="A0A1H8AWS4"/>
<dbReference type="EMBL" id="FOCQ01000001">
    <property type="protein sequence ID" value="SEM74289.1"/>
    <property type="molecule type" value="Genomic_DNA"/>
</dbReference>
<sequence length="68" mass="8202">MQGEGSRKTDRQYTIGKTRIEIIAPQITDEERQRRVDELQSIIWALWDSLSEYEKEKIIRKYNTDKDE</sequence>
<keyword evidence="2" id="KW-1185">Reference proteome</keyword>
<organism evidence="1 2">
    <name type="scientific">Lihuaxuella thermophila</name>
    <dbReference type="NCBI Taxonomy" id="1173111"/>
    <lineage>
        <taxon>Bacteria</taxon>
        <taxon>Bacillati</taxon>
        <taxon>Bacillota</taxon>
        <taxon>Bacilli</taxon>
        <taxon>Bacillales</taxon>
        <taxon>Thermoactinomycetaceae</taxon>
        <taxon>Lihuaxuella</taxon>
    </lineage>
</organism>
<evidence type="ECO:0000313" key="2">
    <source>
        <dbReference type="Proteomes" id="UP000199695"/>
    </source>
</evidence>